<keyword evidence="4" id="KW-0804">Transcription</keyword>
<dbReference type="SUPFAM" id="SSF88946">
    <property type="entry name" value="Sigma2 domain of RNA polymerase sigma factors"/>
    <property type="match status" value="1"/>
</dbReference>
<feature type="domain" description="RNA polymerase sigma factor 70 region 4 type 2" evidence="7">
    <location>
        <begin position="117"/>
        <end position="168"/>
    </location>
</feature>
<evidence type="ECO:0000256" key="4">
    <source>
        <dbReference type="ARBA" id="ARBA00023163"/>
    </source>
</evidence>
<dbReference type="Proteomes" id="UP000186455">
    <property type="component" value="Unassembled WGS sequence"/>
</dbReference>
<feature type="compositionally biased region" description="Basic and acidic residues" evidence="5">
    <location>
        <begin position="175"/>
        <end position="187"/>
    </location>
</feature>
<dbReference type="InterPro" id="IPR007627">
    <property type="entry name" value="RNA_pol_sigma70_r2"/>
</dbReference>
<keyword evidence="2" id="KW-0805">Transcription regulation</keyword>
<organism evidence="8 9">
    <name type="scientific">Streptomyces uncialis</name>
    <dbReference type="NCBI Taxonomy" id="1048205"/>
    <lineage>
        <taxon>Bacteria</taxon>
        <taxon>Bacillati</taxon>
        <taxon>Actinomycetota</taxon>
        <taxon>Actinomycetes</taxon>
        <taxon>Kitasatosporales</taxon>
        <taxon>Streptomycetaceae</taxon>
        <taxon>Streptomyces</taxon>
    </lineage>
</organism>
<reference evidence="8 9" key="1">
    <citation type="submission" date="2015-06" db="EMBL/GenBank/DDBJ databases">
        <title>Cloning and characterization of the uncialamcin biosynthetic gene cluster.</title>
        <authorList>
            <person name="Yan X."/>
            <person name="Huang T."/>
            <person name="Ge H."/>
            <person name="Shen B."/>
        </authorList>
    </citation>
    <scope>NUCLEOTIDE SEQUENCE [LARGE SCALE GENOMIC DNA]</scope>
    <source>
        <strain evidence="8 9">DCA2648</strain>
    </source>
</reference>
<dbReference type="InterPro" id="IPR039425">
    <property type="entry name" value="RNA_pol_sigma-70-like"/>
</dbReference>
<dbReference type="PANTHER" id="PTHR43133">
    <property type="entry name" value="RNA POLYMERASE ECF-TYPE SIGMA FACTO"/>
    <property type="match status" value="1"/>
</dbReference>
<evidence type="ECO:0000256" key="1">
    <source>
        <dbReference type="ARBA" id="ARBA00010641"/>
    </source>
</evidence>
<evidence type="ECO:0000256" key="2">
    <source>
        <dbReference type="ARBA" id="ARBA00023015"/>
    </source>
</evidence>
<dbReference type="InterPro" id="IPR036388">
    <property type="entry name" value="WH-like_DNA-bd_sf"/>
</dbReference>
<dbReference type="GO" id="GO:0003677">
    <property type="term" value="F:DNA binding"/>
    <property type="evidence" value="ECO:0007669"/>
    <property type="project" value="InterPro"/>
</dbReference>
<dbReference type="InterPro" id="IPR013249">
    <property type="entry name" value="RNA_pol_sigma70_r4_t2"/>
</dbReference>
<protein>
    <submittedName>
        <fullName evidence="8">RNA polymerase sigma70 factor</fullName>
    </submittedName>
</protein>
<evidence type="ECO:0000256" key="3">
    <source>
        <dbReference type="ARBA" id="ARBA00023082"/>
    </source>
</evidence>
<dbReference type="AlphaFoldDB" id="A0A1Q4V2Z6"/>
<keyword evidence="3" id="KW-0731">Sigma factor</keyword>
<proteinExistence type="inferred from homology"/>
<feature type="region of interest" description="Disordered" evidence="5">
    <location>
        <begin position="173"/>
        <end position="208"/>
    </location>
</feature>
<dbReference type="CDD" id="cd06171">
    <property type="entry name" value="Sigma70_r4"/>
    <property type="match status" value="1"/>
</dbReference>
<accession>A0A1Q4V2Z6</accession>
<evidence type="ECO:0000259" key="6">
    <source>
        <dbReference type="Pfam" id="PF04542"/>
    </source>
</evidence>
<dbReference type="SUPFAM" id="SSF88659">
    <property type="entry name" value="Sigma3 and sigma4 domains of RNA polymerase sigma factors"/>
    <property type="match status" value="1"/>
</dbReference>
<dbReference type="InterPro" id="IPR014284">
    <property type="entry name" value="RNA_pol_sigma-70_dom"/>
</dbReference>
<dbReference type="Pfam" id="PF04542">
    <property type="entry name" value="Sigma70_r2"/>
    <property type="match status" value="1"/>
</dbReference>
<dbReference type="NCBIfam" id="TIGR02937">
    <property type="entry name" value="sigma70-ECF"/>
    <property type="match status" value="1"/>
</dbReference>
<keyword evidence="9" id="KW-1185">Reference proteome</keyword>
<evidence type="ECO:0000313" key="8">
    <source>
        <dbReference type="EMBL" id="OKH92100.1"/>
    </source>
</evidence>
<dbReference type="InterPro" id="IPR013325">
    <property type="entry name" value="RNA_pol_sigma_r2"/>
</dbReference>
<comment type="caution">
    <text evidence="8">The sequence shown here is derived from an EMBL/GenBank/DDBJ whole genome shotgun (WGS) entry which is preliminary data.</text>
</comment>
<feature type="domain" description="RNA polymerase sigma-70 region 2" evidence="6">
    <location>
        <begin position="16"/>
        <end position="84"/>
    </location>
</feature>
<comment type="similarity">
    <text evidence="1">Belongs to the sigma-70 factor family. ECF subfamily.</text>
</comment>
<evidence type="ECO:0000256" key="5">
    <source>
        <dbReference type="SAM" id="MobiDB-lite"/>
    </source>
</evidence>
<dbReference type="Pfam" id="PF08281">
    <property type="entry name" value="Sigma70_r4_2"/>
    <property type="match status" value="1"/>
</dbReference>
<dbReference type="EMBL" id="LFBV01000008">
    <property type="protein sequence ID" value="OKH92100.1"/>
    <property type="molecule type" value="Genomic_DNA"/>
</dbReference>
<dbReference type="Gene3D" id="1.10.1740.10">
    <property type="match status" value="1"/>
</dbReference>
<evidence type="ECO:0000313" key="9">
    <source>
        <dbReference type="Proteomes" id="UP000186455"/>
    </source>
</evidence>
<evidence type="ECO:0000259" key="7">
    <source>
        <dbReference type="Pfam" id="PF08281"/>
    </source>
</evidence>
<dbReference type="Gene3D" id="1.10.10.10">
    <property type="entry name" value="Winged helix-like DNA-binding domain superfamily/Winged helix DNA-binding domain"/>
    <property type="match status" value="1"/>
</dbReference>
<dbReference type="InterPro" id="IPR013324">
    <property type="entry name" value="RNA_pol_sigma_r3/r4-like"/>
</dbReference>
<gene>
    <name evidence="8" type="ORF">AB852_27680</name>
</gene>
<dbReference type="GO" id="GO:0016987">
    <property type="term" value="F:sigma factor activity"/>
    <property type="evidence" value="ECO:0007669"/>
    <property type="project" value="UniProtKB-KW"/>
</dbReference>
<dbReference type="GO" id="GO:0006352">
    <property type="term" value="P:DNA-templated transcription initiation"/>
    <property type="evidence" value="ECO:0007669"/>
    <property type="project" value="InterPro"/>
</dbReference>
<dbReference type="PANTHER" id="PTHR43133:SF25">
    <property type="entry name" value="RNA POLYMERASE SIGMA FACTOR RFAY-RELATED"/>
    <property type="match status" value="1"/>
</dbReference>
<sequence length="208" mass="22947">MRARVREGDAETFGALFDTYARSVYNHGFRLTGDWSSAEDIVSLTFLEAWRLRGKVDEDGGSLRPWLLGIATNVTRNTRRAARRHTAAVARLPRPEAVPDFADELADRIGDARQLALVRTALAKLRRPEREVLALCVWSGLDYVSAAAALGVPVGTVRSRLSRARKKLAAAVGQAREEIPEHREPPHRYGQMRGGRAIAAGPTQEGNR</sequence>
<name>A0A1Q4V2Z6_9ACTN</name>
<dbReference type="STRING" id="1048205.AB852_27680"/>